<feature type="region of interest" description="Disordered" evidence="1">
    <location>
        <begin position="106"/>
        <end position="140"/>
    </location>
</feature>
<dbReference type="Proteomes" id="UP000654075">
    <property type="component" value="Unassembled WGS sequence"/>
</dbReference>
<keyword evidence="3" id="KW-1185">Reference proteome</keyword>
<evidence type="ECO:0000313" key="2">
    <source>
        <dbReference type="EMBL" id="CAE8629493.1"/>
    </source>
</evidence>
<evidence type="ECO:0000313" key="3">
    <source>
        <dbReference type="Proteomes" id="UP000654075"/>
    </source>
</evidence>
<feature type="region of interest" description="Disordered" evidence="1">
    <location>
        <begin position="487"/>
        <end position="532"/>
    </location>
</feature>
<dbReference type="OrthoDB" id="447121at2759"/>
<proteinExistence type="predicted"/>
<dbReference type="OMA" id="CEHMERI"/>
<protein>
    <submittedName>
        <fullName evidence="2">Uncharacterized protein</fullName>
    </submittedName>
</protein>
<feature type="compositionally biased region" description="Basic and acidic residues" evidence="1">
    <location>
        <begin position="639"/>
        <end position="665"/>
    </location>
</feature>
<reference evidence="2" key="1">
    <citation type="submission" date="2021-02" db="EMBL/GenBank/DDBJ databases">
        <authorList>
            <person name="Dougan E. K."/>
            <person name="Rhodes N."/>
            <person name="Thang M."/>
            <person name="Chan C."/>
        </authorList>
    </citation>
    <scope>NUCLEOTIDE SEQUENCE</scope>
</reference>
<sequence>MSLLPSVTELAALTTVSSLWMYVQLDESVWNAFSAKVGGITSVRVLAAMPADLLKTGIAALRIPLTAPATPSVREATPVEVIQVGLIWRIARQSVGLPDVDPLQVLGGSSSAPQPASSAAPSNTPHYMQTPLESPSKRVKTSAVLDQADDTEIQVRSSALMMQHFANHVEVTGAEPLSEVEPTPEQVSAMFERIVVRSEAPYADFSVLTPFGQRLQRTMKTRSWLLQQDGTWKALDVPGPPTFEAWQSCFRVYKAILFMLRYDQDAVPGPGSQAPRKIVSPASIEMYYENFRALSHEFPEAWHLCMSAEDRMRGEHLERIKRLLDRALLQGQVPLGIVYNAANPWDGVFQYAAQDAAFWDANVRRPALTFLARNRQVPRFEDAAVMNECWSTAESVQRRVVEYSRSGDEETCSRRRAESDRKTEESEQKTVEVKWGGVFRTGQRGTQICYEYAKGERGSCSEPCQTQRLRSCQKCLGKHRNDSAECRVATPGKGGKGGKGPRMTEEDSKLACEKEAPRKGEEESAPAQQVPPWKKRVTLTGSAATAKNSHLSSPSRRFRFGEFFAGAGGLTMTIREASAEIVEAMTPLDWWDNWDVATDEGYASAVESVADLDHGHFAPPCKSLSKARRTDKHGSAKVLRTEARPEGLGDPKADGRQLDRGEDSRSVFQTDPTGQNIFNGEPAEFFHLVATVKNVELIELDQCPYGAETPKPAGILTNTVWMKTVCHKCKDAPPHRHLVGGLQGKCWGYSREVPTQVWRTSLAAEDPEGLCAAWASALEKWVQSPEGVLTLARSTFTRTGVHGNALVRKASAKSPALRTVGARIGRALTKVFKQLPEVLKMVGAIGTPGWNKQGFKPDAVLLARQMLASEFGCDCDEEIHSYQQPLFQTLLREAKDPETALPEWLKKDVGFPLGIEEGIKTCGIFPTTSKDSASVEASRCHGQLVEDWSGEATNYTSFEEAGDMAQKELDRVFEHGWADKVLTWSEVVQVVGPGAKLTKMACLIKTKPDGSLKIRLIVDMRRSGVNGLMVIRERIVLPRVTDVTEGTRSLLREAGAESDETIEPEFLILGFSDTFYTCHLVTKERQYAIAKGQDGAYYVLKVVAFGFASGPLWGRLAAVLLLWAALGFKLAWEKAQRGKKVAWIGFQLTLTGKFFRDTLVELAQ</sequence>
<accession>A0A813GSJ7</accession>
<name>A0A813GSJ7_POLGL</name>
<dbReference type="EMBL" id="CAJNNV010029649">
    <property type="protein sequence ID" value="CAE8629493.1"/>
    <property type="molecule type" value="Genomic_DNA"/>
</dbReference>
<gene>
    <name evidence="2" type="ORF">PGLA1383_LOCUS45963</name>
</gene>
<feature type="non-terminal residue" evidence="2">
    <location>
        <position position="1"/>
    </location>
</feature>
<feature type="compositionally biased region" description="Basic and acidic residues" evidence="1">
    <location>
        <begin position="502"/>
        <end position="522"/>
    </location>
</feature>
<feature type="compositionally biased region" description="Low complexity" evidence="1">
    <location>
        <begin position="109"/>
        <end position="122"/>
    </location>
</feature>
<feature type="compositionally biased region" description="Polar residues" evidence="1">
    <location>
        <begin position="123"/>
        <end position="133"/>
    </location>
</feature>
<organism evidence="2 3">
    <name type="scientific">Polarella glacialis</name>
    <name type="common">Dinoflagellate</name>
    <dbReference type="NCBI Taxonomy" id="89957"/>
    <lineage>
        <taxon>Eukaryota</taxon>
        <taxon>Sar</taxon>
        <taxon>Alveolata</taxon>
        <taxon>Dinophyceae</taxon>
        <taxon>Suessiales</taxon>
        <taxon>Suessiaceae</taxon>
        <taxon>Polarella</taxon>
    </lineage>
</organism>
<evidence type="ECO:0000256" key="1">
    <source>
        <dbReference type="SAM" id="MobiDB-lite"/>
    </source>
</evidence>
<dbReference type="AlphaFoldDB" id="A0A813GSJ7"/>
<feature type="region of interest" description="Disordered" evidence="1">
    <location>
        <begin position="620"/>
        <end position="674"/>
    </location>
</feature>
<comment type="caution">
    <text evidence="2">The sequence shown here is derived from an EMBL/GenBank/DDBJ whole genome shotgun (WGS) entry which is preliminary data.</text>
</comment>